<sequence length="365" mass="41149">MDEQNHTFSRLNAYFDDPHHIIPMIMTVVTVLIILGNILVIAVVYRTKAFANASGMFMTSLACADLGVGVFVSPLSIYPAYINYWPYGHRVCTMAAFFTELFSCISVCSLALIGIDRYLAVSQPLAYKTIMPPERARNVILVKWFLLLLMCLLPVFGVVEVMYYADLYICNVAWELEIGYALGVFILVIIPSFVAVFFCYFHIFRISHKAARQIDQQRDSIRNNVQSKTIGSTSKRKGAMMSFIIIGSFCLCWTPWLALQIQESVVFARSESTGSVISGHPHLPQAHFVTMWLAISNSFFNCVIYFLSNKSFRKGAKRIFRTFGFMVVCKGRKSNRGSEAVIDIWSIAPTHRRGTLVVDNSVVVT</sequence>
<keyword evidence="4 10" id="KW-1133">Transmembrane helix</keyword>
<dbReference type="PANTHER" id="PTHR22752">
    <property type="entry name" value="G PROTEIN-COUPLED RECEPTOR"/>
    <property type="match status" value="1"/>
</dbReference>
<feature type="transmembrane region" description="Helical" evidence="10">
    <location>
        <begin position="57"/>
        <end position="82"/>
    </location>
</feature>
<dbReference type="SUPFAM" id="SSF81321">
    <property type="entry name" value="Family A G protein-coupled receptor-like"/>
    <property type="match status" value="1"/>
</dbReference>
<dbReference type="Proteomes" id="UP000694865">
    <property type="component" value="Unplaced"/>
</dbReference>
<dbReference type="GeneID" id="102802375"/>
<dbReference type="CDD" id="cd00637">
    <property type="entry name" value="7tm_classA_rhodopsin-like"/>
    <property type="match status" value="1"/>
</dbReference>
<dbReference type="PRINTS" id="PR00237">
    <property type="entry name" value="GPCRRHODOPSN"/>
</dbReference>
<evidence type="ECO:0000256" key="6">
    <source>
        <dbReference type="ARBA" id="ARBA00023136"/>
    </source>
</evidence>
<accession>A0ABM0M2W8</accession>
<gene>
    <name evidence="13" type="primary">LOC102802375</name>
</gene>
<evidence type="ECO:0000256" key="1">
    <source>
        <dbReference type="ARBA" id="ARBA00004651"/>
    </source>
</evidence>
<feature type="domain" description="G-protein coupled receptors family 1 profile" evidence="11">
    <location>
        <begin position="36"/>
        <end position="305"/>
    </location>
</feature>
<feature type="transmembrane region" description="Helical" evidence="10">
    <location>
        <begin position="238"/>
        <end position="259"/>
    </location>
</feature>
<feature type="transmembrane region" description="Helical" evidence="10">
    <location>
        <begin position="20"/>
        <end position="45"/>
    </location>
</feature>
<feature type="transmembrane region" description="Helical" evidence="10">
    <location>
        <begin position="140"/>
        <end position="159"/>
    </location>
</feature>
<keyword evidence="2" id="KW-1003">Cell membrane</keyword>
<dbReference type="RefSeq" id="XP_006814359.1">
    <property type="nucleotide sequence ID" value="XM_006814296.1"/>
</dbReference>
<evidence type="ECO:0000256" key="2">
    <source>
        <dbReference type="ARBA" id="ARBA00022475"/>
    </source>
</evidence>
<dbReference type="PROSITE" id="PS50262">
    <property type="entry name" value="G_PROTEIN_RECEP_F1_2"/>
    <property type="match status" value="1"/>
</dbReference>
<evidence type="ECO:0000256" key="10">
    <source>
        <dbReference type="SAM" id="Phobius"/>
    </source>
</evidence>
<evidence type="ECO:0000256" key="7">
    <source>
        <dbReference type="ARBA" id="ARBA00023170"/>
    </source>
</evidence>
<organism evidence="12 13">
    <name type="scientific">Saccoglossus kowalevskii</name>
    <name type="common">Acorn worm</name>
    <dbReference type="NCBI Taxonomy" id="10224"/>
    <lineage>
        <taxon>Eukaryota</taxon>
        <taxon>Metazoa</taxon>
        <taxon>Hemichordata</taxon>
        <taxon>Enteropneusta</taxon>
        <taxon>Harrimaniidae</taxon>
        <taxon>Saccoglossus</taxon>
    </lineage>
</organism>
<comment type="similarity">
    <text evidence="9">Belongs to the G-protein coupled receptor 1 family.</text>
</comment>
<evidence type="ECO:0000313" key="13">
    <source>
        <dbReference type="RefSeq" id="XP_006814359.1"/>
    </source>
</evidence>
<proteinExistence type="inferred from homology"/>
<name>A0ABM0M2W8_SACKO</name>
<feature type="transmembrane region" description="Helical" evidence="10">
    <location>
        <begin position="289"/>
        <end position="308"/>
    </location>
</feature>
<evidence type="ECO:0000256" key="5">
    <source>
        <dbReference type="ARBA" id="ARBA00023040"/>
    </source>
</evidence>
<reference evidence="13" key="1">
    <citation type="submission" date="2025-08" db="UniProtKB">
        <authorList>
            <consortium name="RefSeq"/>
        </authorList>
    </citation>
    <scope>IDENTIFICATION</scope>
    <source>
        <tissue evidence="13">Testes</tissue>
    </source>
</reference>
<keyword evidence="8 9" id="KW-0807">Transducer</keyword>
<evidence type="ECO:0000256" key="8">
    <source>
        <dbReference type="ARBA" id="ARBA00023224"/>
    </source>
</evidence>
<comment type="subcellular location">
    <subcellularLocation>
        <location evidence="1">Cell membrane</location>
        <topology evidence="1">Multi-pass membrane protein</topology>
    </subcellularLocation>
</comment>
<keyword evidence="6 10" id="KW-0472">Membrane</keyword>
<keyword evidence="5 9" id="KW-0297">G-protein coupled receptor</keyword>
<evidence type="ECO:0000256" key="9">
    <source>
        <dbReference type="RuleBase" id="RU000688"/>
    </source>
</evidence>
<keyword evidence="3 9" id="KW-0812">Transmembrane</keyword>
<feature type="transmembrane region" description="Helical" evidence="10">
    <location>
        <begin position="94"/>
        <end position="119"/>
    </location>
</feature>
<dbReference type="PANTHER" id="PTHR22752:SF14">
    <property type="entry name" value="G-PROTEIN COUPLED RECEPTORS FAMILY 1 PROFILE DOMAIN-CONTAINING PROTEIN"/>
    <property type="match status" value="1"/>
</dbReference>
<evidence type="ECO:0000256" key="4">
    <source>
        <dbReference type="ARBA" id="ARBA00022989"/>
    </source>
</evidence>
<evidence type="ECO:0000313" key="12">
    <source>
        <dbReference type="Proteomes" id="UP000694865"/>
    </source>
</evidence>
<keyword evidence="7 9" id="KW-0675">Receptor</keyword>
<protein>
    <submittedName>
        <fullName evidence="13">Probable G-protein coupled receptor 52-like</fullName>
    </submittedName>
</protein>
<dbReference type="SMART" id="SM01381">
    <property type="entry name" value="7TM_GPCR_Srsx"/>
    <property type="match status" value="1"/>
</dbReference>
<feature type="transmembrane region" description="Helical" evidence="10">
    <location>
        <begin position="179"/>
        <end position="203"/>
    </location>
</feature>
<dbReference type="InterPro" id="IPR017452">
    <property type="entry name" value="GPCR_Rhodpsn_7TM"/>
</dbReference>
<evidence type="ECO:0000256" key="3">
    <source>
        <dbReference type="ARBA" id="ARBA00022692"/>
    </source>
</evidence>
<dbReference type="Pfam" id="PF00001">
    <property type="entry name" value="7tm_1"/>
    <property type="match status" value="1"/>
</dbReference>
<evidence type="ECO:0000259" key="11">
    <source>
        <dbReference type="PROSITE" id="PS50262"/>
    </source>
</evidence>
<dbReference type="InterPro" id="IPR000276">
    <property type="entry name" value="GPCR_Rhodpsn"/>
</dbReference>
<dbReference type="Gene3D" id="1.20.1070.10">
    <property type="entry name" value="Rhodopsin 7-helix transmembrane proteins"/>
    <property type="match status" value="1"/>
</dbReference>
<keyword evidence="12" id="KW-1185">Reference proteome</keyword>
<dbReference type="PROSITE" id="PS00237">
    <property type="entry name" value="G_PROTEIN_RECEP_F1_1"/>
    <property type="match status" value="1"/>
</dbReference>